<reference evidence="2" key="1">
    <citation type="journal article" date="2019" name="bioRxiv">
        <title>Genomics, evolutionary history and diagnostics of the Alternaria alternata species group including apple and Asian pear pathotypes.</title>
        <authorList>
            <person name="Armitage A.D."/>
            <person name="Cockerton H.M."/>
            <person name="Sreenivasaprasad S."/>
            <person name="Woodhall J.W."/>
            <person name="Lane C.R."/>
            <person name="Harrison R.J."/>
            <person name="Clarkson J.P."/>
        </authorList>
    </citation>
    <scope>NUCLEOTIDE SEQUENCE [LARGE SCALE GENOMIC DNA]</scope>
    <source>
        <strain evidence="2">FERA 1177</strain>
    </source>
</reference>
<evidence type="ECO:0000313" key="1">
    <source>
        <dbReference type="EMBL" id="RYN72076.1"/>
    </source>
</evidence>
<name>A0A4Q4N8B9_ALTAL</name>
<proteinExistence type="predicted"/>
<dbReference type="SUPFAM" id="SSF52540">
    <property type="entry name" value="P-loop containing nucleoside triphosphate hydrolases"/>
    <property type="match status" value="1"/>
</dbReference>
<dbReference type="InterPro" id="IPR027417">
    <property type="entry name" value="P-loop_NTPase"/>
</dbReference>
<dbReference type="InterPro" id="IPR053137">
    <property type="entry name" value="NLR-like"/>
</dbReference>
<accession>A0A4Q4N8B9</accession>
<gene>
    <name evidence="1" type="ORF">AA0117_g8878</name>
</gene>
<dbReference type="VEuPathDB" id="FungiDB:CC77DRAFT_279338"/>
<dbReference type="InterPro" id="IPR011990">
    <property type="entry name" value="TPR-like_helical_dom_sf"/>
</dbReference>
<dbReference type="SUPFAM" id="SSF48452">
    <property type="entry name" value="TPR-like"/>
    <property type="match status" value="1"/>
</dbReference>
<dbReference type="PANTHER" id="PTHR46082:SF6">
    <property type="entry name" value="AAA+ ATPASE DOMAIN-CONTAINING PROTEIN-RELATED"/>
    <property type="match status" value="1"/>
</dbReference>
<comment type="caution">
    <text evidence="1">The sequence shown here is derived from an EMBL/GenBank/DDBJ whole genome shotgun (WGS) entry which is preliminary data.</text>
</comment>
<protein>
    <recommendedName>
        <fullName evidence="3">NB-ARC domain-containing protein</fullName>
    </recommendedName>
</protein>
<evidence type="ECO:0008006" key="3">
    <source>
        <dbReference type="Google" id="ProtNLM"/>
    </source>
</evidence>
<evidence type="ECO:0000313" key="2">
    <source>
        <dbReference type="Proteomes" id="UP000291422"/>
    </source>
</evidence>
<sequence>MAEIFSTVAAGIALVANLKDLCNYLKDIKAGIGSVHDDVDSLQKELESLTEVCQSVVHLRKRQQTLPSPDPEQVEQWNGLGKPLETMKIAIEDFDTKLRKVFGDDPKRRAWKESFKKWHRFKDVEPALGNLRSTISSSKEKITIWMQVIMVNKQDFAHNEATVAHNKATAAHNESMVAHEEVMFAHEEVMAKLTNLGKAIEAGNALPQTTKKNKHFAIPKAVESHYLGREVELDTLAHAFWPKAQTQNHEQKRFVIHGVGGSGKTQFCSKYAQEYRERYWGVFWVDGASADRLKDSLVLNVAHKGGVGEKYEAALHWLSNQNEDWLLIIDNADDPDLSLMEFFPKGANGHVLITTRDQDCALGNVGSMSFYGMHETDASELFFKVANVKESAENKSLVRDILSELGHLALAIVVAGSAIHQGYCKLKEYLTYLEGMWRRRRPKRSVSGLDESPEKEREGRVEAQFDMSLHAIKRREVRAIEQGKEEDAMAARDAPELLRTFAFMNREKVRFEFLKLCAENAKKEQIMAETETEGKSIAHGWRQYFFEALVWVHDLPKRHPSSTILPNVLRQARETGCLDGERVRRAMRYLRSYSLVTYDDETDSWSMHPLIHRWARQGFESNPGEHHVWLDAAATLVSSCVLLNENAGGNEELMRQLLPHVTTVREQQEALNSRITHNRLGRYKLWPLLDWGGGRHMLIKFVKFSIVFLSVGMFQQASELLRIVHRALESLLGYENWSTRRITILTAQTLWALSEADKCARLLELLRDNCQRIFGLNHRETHKASICLAEARLQQGRVVEARDLCDRSIPGLEKACGPEDATTLKGLDIQAMAVLLTGKSGAVEQAKSILWRTWKTREKNLGADHVDTLTSRRSFYATSFWHGNNAKHREAELGMTEIVHRFKEKLGPEHPFTLLSMLYLARVKVELQDFDGAQEQFDYGLPIAERNLGKEHIAVLFCRYHIGRMRVRQERWKEARDELVDVSEKQSESLQGWGRFHYDRIGTLLELARAHHELGEDEECDAVVDEAFKAFKYITSSVHPWEEKLRADWEDWKKQRTSSLRCRQQPLLLPAPKVTDKRIEIAHIYRSSTF</sequence>
<dbReference type="Gene3D" id="3.40.50.300">
    <property type="entry name" value="P-loop containing nucleotide triphosphate hydrolases"/>
    <property type="match status" value="1"/>
</dbReference>
<dbReference type="Gene3D" id="1.25.40.10">
    <property type="entry name" value="Tetratricopeptide repeat domain"/>
    <property type="match status" value="2"/>
</dbReference>
<dbReference type="EMBL" id="PDXD01000028">
    <property type="protein sequence ID" value="RYN72076.1"/>
    <property type="molecule type" value="Genomic_DNA"/>
</dbReference>
<dbReference type="AlphaFoldDB" id="A0A4Q4N8B9"/>
<dbReference type="Proteomes" id="UP000291422">
    <property type="component" value="Unassembled WGS sequence"/>
</dbReference>
<organism evidence="1 2">
    <name type="scientific">Alternaria alternata</name>
    <name type="common">Alternaria rot fungus</name>
    <name type="synonym">Torula alternata</name>
    <dbReference type="NCBI Taxonomy" id="5599"/>
    <lineage>
        <taxon>Eukaryota</taxon>
        <taxon>Fungi</taxon>
        <taxon>Dikarya</taxon>
        <taxon>Ascomycota</taxon>
        <taxon>Pezizomycotina</taxon>
        <taxon>Dothideomycetes</taxon>
        <taxon>Pleosporomycetidae</taxon>
        <taxon>Pleosporales</taxon>
        <taxon>Pleosporineae</taxon>
        <taxon>Pleosporaceae</taxon>
        <taxon>Alternaria</taxon>
        <taxon>Alternaria sect. Alternaria</taxon>
        <taxon>Alternaria alternata complex</taxon>
    </lineage>
</organism>
<dbReference type="PANTHER" id="PTHR46082">
    <property type="entry name" value="ATP/GTP-BINDING PROTEIN-RELATED"/>
    <property type="match status" value="1"/>
</dbReference>